<evidence type="ECO:0000313" key="4">
    <source>
        <dbReference type="EMBL" id="MFC4605010.1"/>
    </source>
</evidence>
<keyword evidence="2 3" id="KW-0472">Membrane</keyword>
<proteinExistence type="predicted"/>
<keyword evidence="3" id="KW-1133">Transmembrane helix</keyword>
<dbReference type="Proteomes" id="UP001595914">
    <property type="component" value="Unassembled WGS sequence"/>
</dbReference>
<reference evidence="5" key="1">
    <citation type="journal article" date="2019" name="Int. J. Syst. Evol. Microbiol.">
        <title>The Global Catalogue of Microorganisms (GCM) 10K type strain sequencing project: providing services to taxonomists for standard genome sequencing and annotation.</title>
        <authorList>
            <consortium name="The Broad Institute Genomics Platform"/>
            <consortium name="The Broad Institute Genome Sequencing Center for Infectious Disease"/>
            <person name="Wu L."/>
            <person name="Ma J."/>
        </authorList>
    </citation>
    <scope>NUCLEOTIDE SEQUENCE [LARGE SCALE GENOMIC DNA]</scope>
    <source>
        <strain evidence="5">CCUG 54520</strain>
    </source>
</reference>
<dbReference type="PANTHER" id="PTHR37042">
    <property type="entry name" value="OUTER MEMBRANE PROTEIN RV1973"/>
    <property type="match status" value="1"/>
</dbReference>
<dbReference type="RefSeq" id="WP_378418282.1">
    <property type="nucleotide sequence ID" value="NZ_JBHSFO010000009.1"/>
</dbReference>
<evidence type="ECO:0000313" key="5">
    <source>
        <dbReference type="Proteomes" id="UP001595914"/>
    </source>
</evidence>
<evidence type="ECO:0000256" key="2">
    <source>
        <dbReference type="ARBA" id="ARBA00023136"/>
    </source>
</evidence>
<keyword evidence="3" id="KW-0812">Transmembrane</keyword>
<comment type="caution">
    <text evidence="4">The sequence shown here is derived from an EMBL/GenBank/DDBJ whole genome shotgun (WGS) entry which is preliminary data.</text>
</comment>
<evidence type="ECO:0000256" key="3">
    <source>
        <dbReference type="SAM" id="Phobius"/>
    </source>
</evidence>
<evidence type="ECO:0000256" key="1">
    <source>
        <dbReference type="ARBA" id="ARBA00004370"/>
    </source>
</evidence>
<organism evidence="4 5">
    <name type="scientific">Rhodococcus kronopolitis</name>
    <dbReference type="NCBI Taxonomy" id="1460226"/>
    <lineage>
        <taxon>Bacteria</taxon>
        <taxon>Bacillati</taxon>
        <taxon>Actinomycetota</taxon>
        <taxon>Actinomycetes</taxon>
        <taxon>Mycobacteriales</taxon>
        <taxon>Nocardiaceae</taxon>
        <taxon>Rhodococcus</taxon>
    </lineage>
</organism>
<dbReference type="PANTHER" id="PTHR37042:SF4">
    <property type="entry name" value="OUTER MEMBRANE PROTEIN RV1973"/>
    <property type="match status" value="1"/>
</dbReference>
<sequence length="174" mass="18442">MSGGSTRGNPEATQRRRPWQAILLAAALVLALVAGVLYRTVYLPDRRTDDRARAEAAEAAADGAVALLTYTPETTAADLAAAGQRLTGEFKDYYGRVAESVLVPAAREQKISTHASVTDTGIGSFDADSAVALVFLTQTSTSADRPEPVTASVGARVELSWVDDQWLISRFDAG</sequence>
<protein>
    <submittedName>
        <fullName evidence="4">Twin-arginine translocation pathway signal</fullName>
    </submittedName>
</protein>
<keyword evidence="5" id="KW-1185">Reference proteome</keyword>
<feature type="transmembrane region" description="Helical" evidence="3">
    <location>
        <begin position="21"/>
        <end position="41"/>
    </location>
</feature>
<gene>
    <name evidence="4" type="ORF">ACFO6S_15025</name>
</gene>
<name>A0ABV9FSJ3_9NOCA</name>
<comment type="subcellular location">
    <subcellularLocation>
        <location evidence="1">Membrane</location>
    </subcellularLocation>
</comment>
<accession>A0ABV9FSJ3</accession>
<dbReference type="EMBL" id="JBHSFO010000009">
    <property type="protein sequence ID" value="MFC4605010.1"/>
    <property type="molecule type" value="Genomic_DNA"/>
</dbReference>